<organism evidence="1 2">
    <name type="scientific">Brassica cretica</name>
    <name type="common">Mustard</name>
    <dbReference type="NCBI Taxonomy" id="69181"/>
    <lineage>
        <taxon>Eukaryota</taxon>
        <taxon>Viridiplantae</taxon>
        <taxon>Streptophyta</taxon>
        <taxon>Embryophyta</taxon>
        <taxon>Tracheophyta</taxon>
        <taxon>Spermatophyta</taxon>
        <taxon>Magnoliopsida</taxon>
        <taxon>eudicotyledons</taxon>
        <taxon>Gunneridae</taxon>
        <taxon>Pentapetalae</taxon>
        <taxon>rosids</taxon>
        <taxon>malvids</taxon>
        <taxon>Brassicales</taxon>
        <taxon>Brassicaceae</taxon>
        <taxon>Brassiceae</taxon>
        <taxon>Brassica</taxon>
    </lineage>
</organism>
<evidence type="ECO:0008006" key="3">
    <source>
        <dbReference type="Google" id="ProtNLM"/>
    </source>
</evidence>
<evidence type="ECO:0000313" key="1">
    <source>
        <dbReference type="EMBL" id="KAF3529686.1"/>
    </source>
</evidence>
<comment type="caution">
    <text evidence="1">The sequence shown here is derived from an EMBL/GenBank/DDBJ whole genome shotgun (WGS) entry which is preliminary data.</text>
</comment>
<sequence length="234" mass="26762">MVWPTARDEAELVEDFGLVIGEQDQIDCGFSSFDGMLHWAIGKSSSPFVFFFSFSFTMKQLKMFMDELQKRQVELKLKGANFCAMMTLFSMESHLKISVEHELVEKLDMPSDAELMQIVVSDLNNASLSLEDFHRETLTGHSDLVILFWVQSPSNLCYFGNMFQALTAINTLLQLKSIEPLILRDFCGLEGALERMKLQLEESMADEDKRDYPADVESLRGEMELIFRTKLGLL</sequence>
<dbReference type="EMBL" id="QGKV02001507">
    <property type="protein sequence ID" value="KAF3529686.1"/>
    <property type="molecule type" value="Genomic_DNA"/>
</dbReference>
<gene>
    <name evidence="1" type="ORF">DY000_02040139</name>
</gene>
<protein>
    <recommendedName>
        <fullName evidence="3">FH2 domain-containing protein</fullName>
    </recommendedName>
</protein>
<evidence type="ECO:0000313" key="2">
    <source>
        <dbReference type="Proteomes" id="UP000266723"/>
    </source>
</evidence>
<dbReference type="Proteomes" id="UP000266723">
    <property type="component" value="Unassembled WGS sequence"/>
</dbReference>
<name>A0ABQ7BC15_BRACR</name>
<proteinExistence type="predicted"/>
<reference evidence="1 2" key="1">
    <citation type="journal article" date="2020" name="BMC Genomics">
        <title>Intraspecific diversification of the crop wild relative Brassica cretica Lam. using demographic model selection.</title>
        <authorList>
            <person name="Kioukis A."/>
            <person name="Michalopoulou V.A."/>
            <person name="Briers L."/>
            <person name="Pirintsos S."/>
            <person name="Studholme D.J."/>
            <person name="Pavlidis P."/>
            <person name="Sarris P.F."/>
        </authorList>
    </citation>
    <scope>NUCLEOTIDE SEQUENCE [LARGE SCALE GENOMIC DNA]</scope>
    <source>
        <strain evidence="2">cv. PFS-1207/04</strain>
    </source>
</reference>
<accession>A0ABQ7BC15</accession>
<keyword evidence="2" id="KW-1185">Reference proteome</keyword>